<protein>
    <recommendedName>
        <fullName evidence="6">Cell division control protein</fullName>
    </recommendedName>
</protein>
<name>A0AAV1IH16_9CHLO</name>
<feature type="region of interest" description="Disordered" evidence="7">
    <location>
        <begin position="1"/>
        <end position="99"/>
    </location>
</feature>
<evidence type="ECO:0000259" key="8">
    <source>
        <dbReference type="SMART" id="SM00382"/>
    </source>
</evidence>
<comment type="caution">
    <text evidence="9">The sequence shown here is derived from an EMBL/GenBank/DDBJ whole genome shotgun (WGS) entry which is preliminary data.</text>
</comment>
<keyword evidence="3" id="KW-0235">DNA replication</keyword>
<feature type="domain" description="AAA+ ATPase" evidence="8">
    <location>
        <begin position="156"/>
        <end position="338"/>
    </location>
</feature>
<dbReference type="Pfam" id="PF09079">
    <property type="entry name" value="WHD_Cdc6"/>
    <property type="match status" value="1"/>
</dbReference>
<dbReference type="EMBL" id="CAUYUE010000013">
    <property type="protein sequence ID" value="CAK0785977.1"/>
    <property type="molecule type" value="Genomic_DNA"/>
</dbReference>
<reference evidence="9 10" key="1">
    <citation type="submission" date="2023-10" db="EMBL/GenBank/DDBJ databases">
        <authorList>
            <person name="Maclean D."/>
            <person name="Macfadyen A."/>
        </authorList>
    </citation>
    <scope>NUCLEOTIDE SEQUENCE [LARGE SCALE GENOMIC DNA]</scope>
</reference>
<dbReference type="Gene3D" id="3.40.50.300">
    <property type="entry name" value="P-loop containing nucleotide triphosphate hydrolases"/>
    <property type="match status" value="1"/>
</dbReference>
<dbReference type="InterPro" id="IPR036390">
    <property type="entry name" value="WH_DNA-bd_sf"/>
</dbReference>
<comment type="subcellular location">
    <subcellularLocation>
        <location evidence="1">Nucleus</location>
    </subcellularLocation>
</comment>
<gene>
    <name evidence="9" type="ORF">CVIRNUC_009190</name>
</gene>
<dbReference type="GO" id="GO:0006270">
    <property type="term" value="P:DNA replication initiation"/>
    <property type="evidence" value="ECO:0007669"/>
    <property type="project" value="UniProtKB-UniRule"/>
</dbReference>
<dbReference type="Gene3D" id="1.10.8.60">
    <property type="match status" value="1"/>
</dbReference>
<feature type="compositionally biased region" description="Low complexity" evidence="7">
    <location>
        <begin position="43"/>
        <end position="55"/>
    </location>
</feature>
<dbReference type="InterPro" id="IPR016314">
    <property type="entry name" value="Cdc6/18"/>
</dbReference>
<dbReference type="GO" id="GO:0005634">
    <property type="term" value="C:nucleus"/>
    <property type="evidence" value="ECO:0007669"/>
    <property type="project" value="UniProtKB-SubCell"/>
</dbReference>
<keyword evidence="10" id="KW-1185">Reference proteome</keyword>
<dbReference type="GO" id="GO:0051301">
    <property type="term" value="P:cell division"/>
    <property type="evidence" value="ECO:0007669"/>
    <property type="project" value="UniProtKB-UniRule"/>
</dbReference>
<dbReference type="Proteomes" id="UP001314263">
    <property type="component" value="Unassembled WGS sequence"/>
</dbReference>
<evidence type="ECO:0000256" key="1">
    <source>
        <dbReference type="ARBA" id="ARBA00004123"/>
    </source>
</evidence>
<evidence type="ECO:0000313" key="9">
    <source>
        <dbReference type="EMBL" id="CAK0785977.1"/>
    </source>
</evidence>
<evidence type="ECO:0000256" key="6">
    <source>
        <dbReference type="PIRNR" id="PIRNR001767"/>
    </source>
</evidence>
<evidence type="ECO:0000256" key="2">
    <source>
        <dbReference type="ARBA" id="ARBA00022618"/>
    </source>
</evidence>
<dbReference type="SUPFAM" id="SSF52540">
    <property type="entry name" value="P-loop containing nucleoside triphosphate hydrolases"/>
    <property type="match status" value="1"/>
</dbReference>
<evidence type="ECO:0000256" key="7">
    <source>
        <dbReference type="SAM" id="MobiDB-lite"/>
    </source>
</evidence>
<evidence type="ECO:0000256" key="4">
    <source>
        <dbReference type="ARBA" id="ARBA00023242"/>
    </source>
</evidence>
<dbReference type="InterPro" id="IPR041664">
    <property type="entry name" value="AAA_16"/>
</dbReference>
<dbReference type="SMART" id="SM00382">
    <property type="entry name" value="AAA"/>
    <property type="match status" value="1"/>
</dbReference>
<feature type="compositionally biased region" description="Basic and acidic residues" evidence="7">
    <location>
        <begin position="1"/>
        <end position="12"/>
    </location>
</feature>
<organism evidence="9 10">
    <name type="scientific">Coccomyxa viridis</name>
    <dbReference type="NCBI Taxonomy" id="1274662"/>
    <lineage>
        <taxon>Eukaryota</taxon>
        <taxon>Viridiplantae</taxon>
        <taxon>Chlorophyta</taxon>
        <taxon>core chlorophytes</taxon>
        <taxon>Trebouxiophyceae</taxon>
        <taxon>Trebouxiophyceae incertae sedis</taxon>
        <taxon>Coccomyxaceae</taxon>
        <taxon>Coccomyxa</taxon>
    </lineage>
</organism>
<proteinExistence type="inferred from homology"/>
<comment type="similarity">
    <text evidence="6">Belongs to the CDC6/cdc18 family.</text>
</comment>
<dbReference type="InterPro" id="IPR003593">
    <property type="entry name" value="AAA+_ATPase"/>
</dbReference>
<dbReference type="AlphaFoldDB" id="A0AAV1IH16"/>
<dbReference type="GO" id="GO:0033314">
    <property type="term" value="P:mitotic DNA replication checkpoint signaling"/>
    <property type="evidence" value="ECO:0007669"/>
    <property type="project" value="TreeGrafter"/>
</dbReference>
<dbReference type="InterPro" id="IPR027417">
    <property type="entry name" value="P-loop_NTPase"/>
</dbReference>
<evidence type="ECO:0000313" key="10">
    <source>
        <dbReference type="Proteomes" id="UP001314263"/>
    </source>
</evidence>
<dbReference type="GO" id="GO:0003688">
    <property type="term" value="F:DNA replication origin binding"/>
    <property type="evidence" value="ECO:0007669"/>
    <property type="project" value="TreeGrafter"/>
</dbReference>
<evidence type="ECO:0000256" key="3">
    <source>
        <dbReference type="ARBA" id="ARBA00022705"/>
    </source>
</evidence>
<dbReference type="PIRSF" id="PIRSF001767">
    <property type="entry name" value="Cdc6"/>
    <property type="match status" value="1"/>
</dbReference>
<sequence length="626" mass="66223">MQQNKVCEHRENAAPCKRQRIEAASSPKSDSGQEAVGLKAAGTSSSTLSADQSTSNNVSDFQAIQSPSRPPLVPRTPATADRTGGLLRHHSSLKPCPSAPTAARQDWFNPCQFEKVAQVKSVLHTSYIPEQEEPLGRFEQTEVLKECISTAMSAQSGTCIYVSGLPGTGKTLTVHAVARACAKEALDAASPPVLLSINCMTLQAPSHVFRRILDGLSASRQTASSVDSFVRPGAQSPSASEGPQAALESLKRALEQHSEAAAAGSRRLSSGGKGKRGRGMAVVVLDEMDQLLSQDHSVLYDLFRLPQSPNTRLILIGIANSIDLTERTLPRLQATGCRPALVTFPSYSSLQLECLLQQRLAALPGPVFQPQAVRLAAKKMASRSGDMRRLLDACAAAVDMLVQEASELQQEPQNGEGGQAEAAPAAPRLVGIAPMFRAICQLQGGSAGASAMVTAVKGLPTQQQLLLCAATSLLGADGPPPGISTPATTLKQRRSSLGFGSPLSLSKQRRLSFGSGAMRTPGRINMSRPSSLSGDSRASCGGCVRDCQLGQLHTAYFAFCKKVGFKPLSPSEATAACSTLADMGFIDLGHGAEERQRRVTLRIAVEDVALGLQDVRLFRDCLPVPE</sequence>
<keyword evidence="4" id="KW-0539">Nucleus</keyword>
<dbReference type="InterPro" id="IPR015163">
    <property type="entry name" value="Cdc6_C"/>
</dbReference>
<dbReference type="InterPro" id="IPR054425">
    <property type="entry name" value="Cdc6_ORC1-like_ATPase_lid"/>
</dbReference>
<dbReference type="PANTHER" id="PTHR10763:SF26">
    <property type="entry name" value="CELL DIVISION CONTROL PROTEIN 6 HOMOLOG"/>
    <property type="match status" value="1"/>
</dbReference>
<dbReference type="Pfam" id="PF22606">
    <property type="entry name" value="Cdc6-ORC-like_ATPase_lid"/>
    <property type="match status" value="1"/>
</dbReference>
<feature type="compositionally biased region" description="Polar residues" evidence="7">
    <location>
        <begin position="56"/>
        <end position="67"/>
    </location>
</feature>
<accession>A0AAV1IH16</accession>
<keyword evidence="5" id="KW-0131">Cell cycle</keyword>
<keyword evidence="2" id="KW-0132">Cell division</keyword>
<dbReference type="PANTHER" id="PTHR10763">
    <property type="entry name" value="CELL DIVISION CONTROL PROTEIN 6-RELATED"/>
    <property type="match status" value="1"/>
</dbReference>
<dbReference type="InterPro" id="IPR050311">
    <property type="entry name" value="ORC1/CDC6"/>
</dbReference>
<feature type="region of interest" description="Disordered" evidence="7">
    <location>
        <begin position="228"/>
        <end position="250"/>
    </location>
</feature>
<dbReference type="SUPFAM" id="SSF46785">
    <property type="entry name" value="Winged helix' DNA-binding domain"/>
    <property type="match status" value="1"/>
</dbReference>
<dbReference type="Pfam" id="PF13191">
    <property type="entry name" value="AAA_16"/>
    <property type="match status" value="1"/>
</dbReference>
<evidence type="ECO:0000256" key="5">
    <source>
        <dbReference type="ARBA" id="ARBA00023306"/>
    </source>
</evidence>